<protein>
    <submittedName>
        <fullName evidence="3">Uncharacterized protein</fullName>
    </submittedName>
</protein>
<reference evidence="3 4" key="1">
    <citation type="submission" date="2020-07" db="EMBL/GenBank/DDBJ databases">
        <title>Taxonomic proposal: Crassvirales, a new order of highly abundant and diverse bacterial viruses.</title>
        <authorList>
            <person name="Shkoporov A.N."/>
            <person name="Stockdale S.R."/>
            <person name="Guerin E."/>
            <person name="Ross R.P."/>
            <person name="Hill C."/>
        </authorList>
    </citation>
    <scope>NUCLEOTIDE SEQUENCE [LARGE SCALE GENOMIC DNA]</scope>
</reference>
<dbReference type="RefSeq" id="YP_010111365.1">
    <property type="nucleotide sequence ID" value="NC_055880.1"/>
</dbReference>
<proteinExistence type="predicted"/>
<keyword evidence="4" id="KW-1185">Reference proteome</keyword>
<feature type="compositionally biased region" description="Basic residues" evidence="1">
    <location>
        <begin position="111"/>
        <end position="123"/>
    </location>
</feature>
<feature type="compositionally biased region" description="Basic and acidic residues" evidence="1">
    <location>
        <begin position="99"/>
        <end position="110"/>
    </location>
</feature>
<feature type="region of interest" description="Disordered" evidence="1">
    <location>
        <begin position="95"/>
        <end position="123"/>
    </location>
</feature>
<sequence length="123" mass="13719">MSRKWWTVLIVAVTVIGLFAAIKLMPYWATLVALGSFVFGCFSGYILKKKEIIEKIVEKPVEVIKEVKVPVEVIKEVIKEVPVYPVPETVSAAPEAIPEESKDAPVETKPKPKKKSKNKKVAE</sequence>
<dbReference type="GeneID" id="65129619"/>
<organism evidence="3 4">
    <name type="scientific">uncultured phage cr111_1</name>
    <dbReference type="NCBI Taxonomy" id="2772071"/>
    <lineage>
        <taxon>Viruses</taxon>
        <taxon>Duplodnaviria</taxon>
        <taxon>Heunggongvirae</taxon>
        <taxon>Uroviricota</taxon>
        <taxon>Caudoviricetes</taxon>
        <taxon>Crassvirales</taxon>
        <taxon>Steigviridae</taxon>
        <taxon>Asinivirinae</taxon>
        <taxon>Lahndsivirus</taxon>
        <taxon>Lahndsivirus rarus</taxon>
    </lineage>
</organism>
<evidence type="ECO:0000313" key="4">
    <source>
        <dbReference type="Proteomes" id="UP000594132"/>
    </source>
</evidence>
<keyword evidence="2" id="KW-0812">Transmembrane</keyword>
<keyword evidence="2" id="KW-1133">Transmembrane helix</keyword>
<feature type="transmembrane region" description="Helical" evidence="2">
    <location>
        <begin position="5"/>
        <end position="22"/>
    </location>
</feature>
<feature type="transmembrane region" description="Helical" evidence="2">
    <location>
        <begin position="28"/>
        <end position="47"/>
    </location>
</feature>
<dbReference type="EMBL" id="MT774387">
    <property type="protein sequence ID" value="QOR59207.1"/>
    <property type="molecule type" value="Genomic_DNA"/>
</dbReference>
<evidence type="ECO:0000313" key="3">
    <source>
        <dbReference type="EMBL" id="QOR59207.1"/>
    </source>
</evidence>
<evidence type="ECO:0000256" key="2">
    <source>
        <dbReference type="SAM" id="Phobius"/>
    </source>
</evidence>
<dbReference type="KEGG" id="vg:65129619"/>
<keyword evidence="2" id="KW-0472">Membrane</keyword>
<name>A0A7M1RXS1_9CAUD</name>
<accession>A0A7M1RXS1</accession>
<dbReference type="Proteomes" id="UP000594132">
    <property type="component" value="Segment"/>
</dbReference>
<evidence type="ECO:0000256" key="1">
    <source>
        <dbReference type="SAM" id="MobiDB-lite"/>
    </source>
</evidence>